<feature type="transmembrane region" description="Helical" evidence="7">
    <location>
        <begin position="269"/>
        <end position="293"/>
    </location>
</feature>
<evidence type="ECO:0000256" key="4">
    <source>
        <dbReference type="ARBA" id="ARBA00023136"/>
    </source>
</evidence>
<sequence length="416" mass="46901">MPGGLYPPLDLIFSWTPNYVNPETRGWSLVILVCVLLGLVYIVVGLRLYARFILTKNSGLDDYFIIFNLVPLTGLAVALCLSSKKYGFDRHLWDNTQEVLVDSRKITMVIEFLYMLSTSTTKISILLFYHRLAAGTVTKTFRRVVHGAIIFVVLYFVVFSTVLFLTCRPFKAYWMLADLVWRSTNEYHCIDEPADLIAAAVASAIQDFLACGIPMVLFWNVRIPRRQKLALVLIFGVGFFLCICAIIRITVTMPIYFTTYDMTWESWNGWTWLTIESHVALICASAPALKIFFKKLLEVTRSKSNASLPSSWRNKFGSKGTYSRSLNKTTEKMELPWRGPEEPKSMVIVTGGMEETAAAEEGSSFHFGDISGDAASRIADVESQRSEIPSRGSSVEVQRHWSHASSASSQSLYHRA</sequence>
<dbReference type="PANTHER" id="PTHR33048">
    <property type="entry name" value="PTH11-LIKE INTEGRAL MEMBRANE PROTEIN (AFU_ORTHOLOGUE AFUA_5G11245)"/>
    <property type="match status" value="1"/>
</dbReference>
<evidence type="ECO:0000313" key="9">
    <source>
        <dbReference type="EMBL" id="KAF2404042.1"/>
    </source>
</evidence>
<feature type="compositionally biased region" description="Low complexity" evidence="6">
    <location>
        <begin position="403"/>
        <end position="416"/>
    </location>
</feature>
<keyword evidence="4 7" id="KW-0472">Membrane</keyword>
<feature type="transmembrane region" description="Helical" evidence="7">
    <location>
        <begin position="27"/>
        <end position="50"/>
    </location>
</feature>
<keyword evidence="2 7" id="KW-0812">Transmembrane</keyword>
<feature type="region of interest" description="Disordered" evidence="6">
    <location>
        <begin position="376"/>
        <end position="416"/>
    </location>
</feature>
<dbReference type="EMBL" id="ML996689">
    <property type="protein sequence ID" value="KAF2404042.1"/>
    <property type="molecule type" value="Genomic_DNA"/>
</dbReference>
<feature type="transmembrane region" description="Helical" evidence="7">
    <location>
        <begin position="112"/>
        <end position="132"/>
    </location>
</feature>
<dbReference type="Proteomes" id="UP000799640">
    <property type="component" value="Unassembled WGS sequence"/>
</dbReference>
<protein>
    <recommendedName>
        <fullName evidence="8">Rhodopsin domain-containing protein</fullName>
    </recommendedName>
</protein>
<proteinExistence type="inferred from homology"/>
<dbReference type="InterPro" id="IPR049326">
    <property type="entry name" value="Rhodopsin_dom_fungi"/>
</dbReference>
<comment type="similarity">
    <text evidence="5">Belongs to the SAT4 family.</text>
</comment>
<gene>
    <name evidence="9" type="ORF">EJ06DRAFT_505542</name>
</gene>
<feature type="transmembrane region" description="Helical" evidence="7">
    <location>
        <begin position="62"/>
        <end position="84"/>
    </location>
</feature>
<organism evidence="9 10">
    <name type="scientific">Trichodelitschia bisporula</name>
    <dbReference type="NCBI Taxonomy" id="703511"/>
    <lineage>
        <taxon>Eukaryota</taxon>
        <taxon>Fungi</taxon>
        <taxon>Dikarya</taxon>
        <taxon>Ascomycota</taxon>
        <taxon>Pezizomycotina</taxon>
        <taxon>Dothideomycetes</taxon>
        <taxon>Dothideomycetes incertae sedis</taxon>
        <taxon>Phaeotrichales</taxon>
        <taxon>Phaeotrichaceae</taxon>
        <taxon>Trichodelitschia</taxon>
    </lineage>
</organism>
<dbReference type="Pfam" id="PF20684">
    <property type="entry name" value="Fung_rhodopsin"/>
    <property type="match status" value="1"/>
</dbReference>
<evidence type="ECO:0000256" key="6">
    <source>
        <dbReference type="SAM" id="MobiDB-lite"/>
    </source>
</evidence>
<comment type="subcellular location">
    <subcellularLocation>
        <location evidence="1">Membrane</location>
        <topology evidence="1">Multi-pass membrane protein</topology>
    </subcellularLocation>
</comment>
<evidence type="ECO:0000256" key="3">
    <source>
        <dbReference type="ARBA" id="ARBA00022989"/>
    </source>
</evidence>
<dbReference type="PANTHER" id="PTHR33048:SF129">
    <property type="entry name" value="INTEGRAL MEMBRANE PROTEIN-RELATED"/>
    <property type="match status" value="1"/>
</dbReference>
<evidence type="ECO:0000256" key="2">
    <source>
        <dbReference type="ARBA" id="ARBA00022692"/>
    </source>
</evidence>
<dbReference type="GO" id="GO:0016020">
    <property type="term" value="C:membrane"/>
    <property type="evidence" value="ECO:0007669"/>
    <property type="project" value="UniProtKB-SubCell"/>
</dbReference>
<evidence type="ECO:0000313" key="10">
    <source>
        <dbReference type="Proteomes" id="UP000799640"/>
    </source>
</evidence>
<name>A0A6G1I701_9PEZI</name>
<keyword evidence="3 7" id="KW-1133">Transmembrane helix</keyword>
<dbReference type="AlphaFoldDB" id="A0A6G1I701"/>
<dbReference type="OrthoDB" id="5329176at2759"/>
<evidence type="ECO:0000256" key="1">
    <source>
        <dbReference type="ARBA" id="ARBA00004141"/>
    </source>
</evidence>
<feature type="transmembrane region" description="Helical" evidence="7">
    <location>
        <begin position="231"/>
        <end position="257"/>
    </location>
</feature>
<feature type="domain" description="Rhodopsin" evidence="8">
    <location>
        <begin position="46"/>
        <end position="294"/>
    </location>
</feature>
<feature type="transmembrane region" description="Helical" evidence="7">
    <location>
        <begin position="196"/>
        <end position="219"/>
    </location>
</feature>
<feature type="transmembrane region" description="Helical" evidence="7">
    <location>
        <begin position="144"/>
        <end position="165"/>
    </location>
</feature>
<evidence type="ECO:0000259" key="8">
    <source>
        <dbReference type="Pfam" id="PF20684"/>
    </source>
</evidence>
<dbReference type="InterPro" id="IPR052337">
    <property type="entry name" value="SAT4-like"/>
</dbReference>
<keyword evidence="10" id="KW-1185">Reference proteome</keyword>
<accession>A0A6G1I701</accession>
<evidence type="ECO:0000256" key="7">
    <source>
        <dbReference type="SAM" id="Phobius"/>
    </source>
</evidence>
<evidence type="ECO:0000256" key="5">
    <source>
        <dbReference type="ARBA" id="ARBA00038359"/>
    </source>
</evidence>
<reference evidence="9" key="1">
    <citation type="journal article" date="2020" name="Stud. Mycol.">
        <title>101 Dothideomycetes genomes: a test case for predicting lifestyles and emergence of pathogens.</title>
        <authorList>
            <person name="Haridas S."/>
            <person name="Albert R."/>
            <person name="Binder M."/>
            <person name="Bloem J."/>
            <person name="Labutti K."/>
            <person name="Salamov A."/>
            <person name="Andreopoulos B."/>
            <person name="Baker S."/>
            <person name="Barry K."/>
            <person name="Bills G."/>
            <person name="Bluhm B."/>
            <person name="Cannon C."/>
            <person name="Castanera R."/>
            <person name="Culley D."/>
            <person name="Daum C."/>
            <person name="Ezra D."/>
            <person name="Gonzalez J."/>
            <person name="Henrissat B."/>
            <person name="Kuo A."/>
            <person name="Liang C."/>
            <person name="Lipzen A."/>
            <person name="Lutzoni F."/>
            <person name="Magnuson J."/>
            <person name="Mondo S."/>
            <person name="Nolan M."/>
            <person name="Ohm R."/>
            <person name="Pangilinan J."/>
            <person name="Park H.-J."/>
            <person name="Ramirez L."/>
            <person name="Alfaro M."/>
            <person name="Sun H."/>
            <person name="Tritt A."/>
            <person name="Yoshinaga Y."/>
            <person name="Zwiers L.-H."/>
            <person name="Turgeon B."/>
            <person name="Goodwin S."/>
            <person name="Spatafora J."/>
            <person name="Crous P."/>
            <person name="Grigoriev I."/>
        </authorList>
    </citation>
    <scope>NUCLEOTIDE SEQUENCE</scope>
    <source>
        <strain evidence="9">CBS 262.69</strain>
    </source>
</reference>